<keyword evidence="3" id="KW-1185">Reference proteome</keyword>
<organism evidence="2 3">
    <name type="scientific">Marasmius oreades</name>
    <name type="common">fairy-ring Marasmius</name>
    <dbReference type="NCBI Taxonomy" id="181124"/>
    <lineage>
        <taxon>Eukaryota</taxon>
        <taxon>Fungi</taxon>
        <taxon>Dikarya</taxon>
        <taxon>Basidiomycota</taxon>
        <taxon>Agaricomycotina</taxon>
        <taxon>Agaricomycetes</taxon>
        <taxon>Agaricomycetidae</taxon>
        <taxon>Agaricales</taxon>
        <taxon>Marasmiineae</taxon>
        <taxon>Marasmiaceae</taxon>
        <taxon>Marasmius</taxon>
    </lineage>
</organism>
<reference evidence="2" key="1">
    <citation type="journal article" date="2021" name="Genome Biol. Evol.">
        <title>The assembled and annotated genome of the fairy-ring fungus Marasmius oreades.</title>
        <authorList>
            <person name="Hiltunen M."/>
            <person name="Ament-Velasquez S.L."/>
            <person name="Johannesson H."/>
        </authorList>
    </citation>
    <scope>NUCLEOTIDE SEQUENCE</scope>
    <source>
        <strain evidence="2">03SP1</strain>
    </source>
</reference>
<dbReference type="EMBL" id="CM032189">
    <property type="protein sequence ID" value="KAG7087088.1"/>
    <property type="molecule type" value="Genomic_DNA"/>
</dbReference>
<accession>A0A9P7RQ82</accession>
<feature type="region of interest" description="Disordered" evidence="1">
    <location>
        <begin position="113"/>
        <end position="142"/>
    </location>
</feature>
<name>A0A9P7RQ82_9AGAR</name>
<protein>
    <submittedName>
        <fullName evidence="2">Uncharacterized protein</fullName>
    </submittedName>
</protein>
<dbReference type="RefSeq" id="XP_043003559.1">
    <property type="nucleotide sequence ID" value="XM_043158215.1"/>
</dbReference>
<sequence length="174" mass="19830">MSLESLKTEHIGFLLTFESFDPGCVASSVLWSCPSTLNMSHNEISEDDLVEVNFTERRRYGPHRRRQLPTAHEESDLLRSLGILSLHEEKTSKARFYAKKDMRMLVKCERSHPYNGYSPPPSPSRSNMRHNEARILPPSPRKPVGCYHSVPLTPKRGVCNARENANTLSQIAIR</sequence>
<comment type="caution">
    <text evidence="2">The sequence shown here is derived from an EMBL/GenBank/DDBJ whole genome shotgun (WGS) entry which is preliminary data.</text>
</comment>
<gene>
    <name evidence="2" type="ORF">E1B28_013070</name>
</gene>
<evidence type="ECO:0000313" key="3">
    <source>
        <dbReference type="Proteomes" id="UP001049176"/>
    </source>
</evidence>
<dbReference type="GeneID" id="66082145"/>
<evidence type="ECO:0000313" key="2">
    <source>
        <dbReference type="EMBL" id="KAG7087088.1"/>
    </source>
</evidence>
<dbReference type="OrthoDB" id="10489466at2759"/>
<dbReference type="Proteomes" id="UP001049176">
    <property type="component" value="Chromosome 9"/>
</dbReference>
<evidence type="ECO:0000256" key="1">
    <source>
        <dbReference type="SAM" id="MobiDB-lite"/>
    </source>
</evidence>
<dbReference type="KEGG" id="more:E1B28_013070"/>
<proteinExistence type="predicted"/>
<dbReference type="AlphaFoldDB" id="A0A9P7RQ82"/>